<accession>A0A915JMZ5</accession>
<dbReference type="AlphaFoldDB" id="A0A915JMZ5"/>
<reference evidence="3" key="1">
    <citation type="submission" date="2022-11" db="UniProtKB">
        <authorList>
            <consortium name="WormBaseParasite"/>
        </authorList>
    </citation>
    <scope>IDENTIFICATION</scope>
</reference>
<evidence type="ECO:0000256" key="1">
    <source>
        <dbReference type="SAM" id="MobiDB-lite"/>
    </source>
</evidence>
<evidence type="ECO:0000313" key="3">
    <source>
        <dbReference type="WBParaSite" id="nRc.2.0.1.t27457-RA"/>
    </source>
</evidence>
<sequence length="78" mass="9534">MENILHQYTQCNRPPVKEVKSTKNNRVEHLWVEQNKRVGYPLKYCLLDMELGPLRNERKRETKHRQNEAKEKRKYKAL</sequence>
<name>A0A915JMZ5_ROMCU</name>
<proteinExistence type="predicted"/>
<evidence type="ECO:0000313" key="2">
    <source>
        <dbReference type="Proteomes" id="UP000887565"/>
    </source>
</evidence>
<feature type="compositionally biased region" description="Basic and acidic residues" evidence="1">
    <location>
        <begin position="55"/>
        <end position="71"/>
    </location>
</feature>
<protein>
    <submittedName>
        <fullName evidence="3">Uncharacterized protein</fullName>
    </submittedName>
</protein>
<organism evidence="2 3">
    <name type="scientific">Romanomermis culicivorax</name>
    <name type="common">Nematode worm</name>
    <dbReference type="NCBI Taxonomy" id="13658"/>
    <lineage>
        <taxon>Eukaryota</taxon>
        <taxon>Metazoa</taxon>
        <taxon>Ecdysozoa</taxon>
        <taxon>Nematoda</taxon>
        <taxon>Enoplea</taxon>
        <taxon>Dorylaimia</taxon>
        <taxon>Mermithida</taxon>
        <taxon>Mermithoidea</taxon>
        <taxon>Mermithidae</taxon>
        <taxon>Romanomermis</taxon>
    </lineage>
</organism>
<keyword evidence="2" id="KW-1185">Reference proteome</keyword>
<feature type="region of interest" description="Disordered" evidence="1">
    <location>
        <begin position="55"/>
        <end position="78"/>
    </location>
</feature>
<dbReference type="WBParaSite" id="nRc.2.0.1.t27457-RA">
    <property type="protein sequence ID" value="nRc.2.0.1.t27457-RA"/>
    <property type="gene ID" value="nRc.2.0.1.g27457"/>
</dbReference>
<dbReference type="Proteomes" id="UP000887565">
    <property type="component" value="Unplaced"/>
</dbReference>